<evidence type="ECO:0000256" key="7">
    <source>
        <dbReference type="ARBA" id="ARBA00023163"/>
    </source>
</evidence>
<dbReference type="GO" id="GO:0006281">
    <property type="term" value="P:DNA repair"/>
    <property type="evidence" value="ECO:0007669"/>
    <property type="project" value="UniProtKB-UniRule"/>
</dbReference>
<dbReference type="EMBL" id="CH408159">
    <property type="protein sequence ID" value="EDK40292.2"/>
    <property type="molecule type" value="Genomic_DNA"/>
</dbReference>
<dbReference type="PANTHER" id="PTHR13476">
    <property type="entry name" value="CHROMATIN MODIFICATION-RELATED PROTEIN MEAF6"/>
    <property type="match status" value="1"/>
</dbReference>
<evidence type="ECO:0000256" key="3">
    <source>
        <dbReference type="ARBA" id="ARBA00018504"/>
    </source>
</evidence>
<evidence type="ECO:0000313" key="13">
    <source>
        <dbReference type="Proteomes" id="UP000001997"/>
    </source>
</evidence>
<dbReference type="OrthoDB" id="440324at2759"/>
<dbReference type="FunCoup" id="A5DM89">
    <property type="interactions" value="100"/>
</dbReference>
<organism evidence="12 13">
    <name type="scientific">Meyerozyma guilliermondii (strain ATCC 6260 / CBS 566 / DSM 6381 / JCM 1539 / NBRC 10279 / NRRL Y-324)</name>
    <name type="common">Yeast</name>
    <name type="synonym">Candida guilliermondii</name>
    <dbReference type="NCBI Taxonomy" id="294746"/>
    <lineage>
        <taxon>Eukaryota</taxon>
        <taxon>Fungi</taxon>
        <taxon>Dikarya</taxon>
        <taxon>Ascomycota</taxon>
        <taxon>Saccharomycotina</taxon>
        <taxon>Pichiomycetes</taxon>
        <taxon>Debaryomycetaceae</taxon>
        <taxon>Meyerozyma</taxon>
    </lineage>
</organism>
<evidence type="ECO:0000256" key="5">
    <source>
        <dbReference type="ARBA" id="ARBA00023015"/>
    </source>
</evidence>
<dbReference type="GO" id="GO:0005634">
    <property type="term" value="C:nucleus"/>
    <property type="evidence" value="ECO:0007669"/>
    <property type="project" value="UniProtKB-SubCell"/>
</dbReference>
<gene>
    <name evidence="12" type="ORF">PGUG_04390</name>
</gene>
<comment type="function">
    <text evidence="9">Component of the NuA4 histone acetyltransferase complex which is involved in transcriptional activation of selected genes principally by acetylation of nucleosomal histone H4 and H2A. The NuA4 complex is also involved in DNA repair.</text>
</comment>
<dbReference type="HOGENOM" id="CLU_093901_0_0_1"/>
<dbReference type="GO" id="GO:0035267">
    <property type="term" value="C:NuA4 histone acetyltransferase complex"/>
    <property type="evidence" value="ECO:0007669"/>
    <property type="project" value="UniProtKB-UniRule"/>
</dbReference>
<feature type="compositionally biased region" description="Basic residues" evidence="11">
    <location>
        <begin position="131"/>
        <end position="141"/>
    </location>
</feature>
<keyword evidence="13" id="KW-1185">Reference proteome</keyword>
<evidence type="ECO:0000256" key="1">
    <source>
        <dbReference type="ARBA" id="ARBA00004123"/>
    </source>
</evidence>
<dbReference type="RefSeq" id="XP_001483661.2">
    <property type="nucleotide sequence ID" value="XM_001483611.1"/>
</dbReference>
<keyword evidence="6 10" id="KW-0175">Coiled coil</keyword>
<dbReference type="VEuPathDB" id="FungiDB:PGUG_04390"/>
<evidence type="ECO:0000313" key="12">
    <source>
        <dbReference type="EMBL" id="EDK40292.2"/>
    </source>
</evidence>
<comment type="subcellular location">
    <subcellularLocation>
        <location evidence="1 9">Nucleus</location>
    </subcellularLocation>
</comment>
<dbReference type="Proteomes" id="UP000001997">
    <property type="component" value="Unassembled WGS sequence"/>
</dbReference>
<dbReference type="InParanoid" id="A5DM89"/>
<sequence length="141" mass="16034">MSKEVDDYAAAKNKLTQLILKKQALEASLNQLEESIYEKESDYFNESVHGNIVKGFENFTKSSSSSNKKRMVYSEDDHIFSLSSGTYVKTLMRNMGTNPKEDYYDYEDCVEPAGYPPQNTSEPASVNSTPGRKRKARTYDD</sequence>
<comment type="subunit">
    <text evidence="9">Component of the NuA4 histone acetyltransferase complex.</text>
</comment>
<feature type="compositionally biased region" description="Polar residues" evidence="11">
    <location>
        <begin position="117"/>
        <end position="130"/>
    </location>
</feature>
<evidence type="ECO:0000256" key="8">
    <source>
        <dbReference type="ARBA" id="ARBA00023242"/>
    </source>
</evidence>
<accession>A5DM89</accession>
<keyword evidence="9" id="KW-0227">DNA damage</keyword>
<keyword evidence="9" id="KW-0234">DNA repair</keyword>
<proteinExistence type="inferred from homology"/>
<dbReference type="KEGG" id="pgu:PGUG_04390"/>
<keyword evidence="7 9" id="KW-0804">Transcription</keyword>
<keyword evidence="5 9" id="KW-0805">Transcription regulation</keyword>
<evidence type="ECO:0000256" key="4">
    <source>
        <dbReference type="ARBA" id="ARBA00022853"/>
    </source>
</evidence>
<feature type="coiled-coil region" evidence="10">
    <location>
        <begin position="8"/>
        <end position="42"/>
    </location>
</feature>
<keyword evidence="4 9" id="KW-0156">Chromatin regulator</keyword>
<dbReference type="GeneID" id="5125644"/>
<keyword evidence="8 9" id="KW-0539">Nucleus</keyword>
<dbReference type="STRING" id="294746.A5DM89"/>
<evidence type="ECO:0000256" key="10">
    <source>
        <dbReference type="SAM" id="Coils"/>
    </source>
</evidence>
<evidence type="ECO:0000256" key="2">
    <source>
        <dbReference type="ARBA" id="ARBA00010916"/>
    </source>
</evidence>
<dbReference type="GO" id="GO:0006325">
    <property type="term" value="P:chromatin organization"/>
    <property type="evidence" value="ECO:0007669"/>
    <property type="project" value="UniProtKB-KW"/>
</dbReference>
<protein>
    <recommendedName>
        <fullName evidence="3 9">Chromatin modification-related protein EAF6</fullName>
    </recommendedName>
</protein>
<dbReference type="AlphaFoldDB" id="A5DM89"/>
<dbReference type="Pfam" id="PF09340">
    <property type="entry name" value="NuA4"/>
    <property type="match status" value="1"/>
</dbReference>
<evidence type="ECO:0000256" key="11">
    <source>
        <dbReference type="SAM" id="MobiDB-lite"/>
    </source>
</evidence>
<comment type="similarity">
    <text evidence="2 9">Belongs to the EAF6 family.</text>
</comment>
<evidence type="ECO:0000256" key="9">
    <source>
        <dbReference type="RuleBase" id="RU368022"/>
    </source>
</evidence>
<dbReference type="eggNOG" id="KOG3856">
    <property type="taxonomic scope" value="Eukaryota"/>
</dbReference>
<name>A5DM89_PICGU</name>
<reference evidence="12 13" key="1">
    <citation type="journal article" date="2009" name="Nature">
        <title>Evolution of pathogenicity and sexual reproduction in eight Candida genomes.</title>
        <authorList>
            <person name="Butler G."/>
            <person name="Rasmussen M.D."/>
            <person name="Lin M.F."/>
            <person name="Santos M.A."/>
            <person name="Sakthikumar S."/>
            <person name="Munro C.A."/>
            <person name="Rheinbay E."/>
            <person name="Grabherr M."/>
            <person name="Forche A."/>
            <person name="Reedy J.L."/>
            <person name="Agrafioti I."/>
            <person name="Arnaud M.B."/>
            <person name="Bates S."/>
            <person name="Brown A.J."/>
            <person name="Brunke S."/>
            <person name="Costanzo M.C."/>
            <person name="Fitzpatrick D.A."/>
            <person name="de Groot P.W."/>
            <person name="Harris D."/>
            <person name="Hoyer L.L."/>
            <person name="Hube B."/>
            <person name="Klis F.M."/>
            <person name="Kodira C."/>
            <person name="Lennard N."/>
            <person name="Logue M.E."/>
            <person name="Martin R."/>
            <person name="Neiman A.M."/>
            <person name="Nikolaou E."/>
            <person name="Quail M.A."/>
            <person name="Quinn J."/>
            <person name="Santos M.C."/>
            <person name="Schmitzberger F.F."/>
            <person name="Sherlock G."/>
            <person name="Shah P."/>
            <person name="Silverstein K.A."/>
            <person name="Skrzypek M.S."/>
            <person name="Soll D."/>
            <person name="Staggs R."/>
            <person name="Stansfield I."/>
            <person name="Stumpf M.P."/>
            <person name="Sudbery P.E."/>
            <person name="Srikantha T."/>
            <person name="Zeng Q."/>
            <person name="Berman J."/>
            <person name="Berriman M."/>
            <person name="Heitman J."/>
            <person name="Gow N.A."/>
            <person name="Lorenz M.C."/>
            <person name="Birren B.W."/>
            <person name="Kellis M."/>
            <person name="Cuomo C.A."/>
        </authorList>
    </citation>
    <scope>NUCLEOTIDE SEQUENCE [LARGE SCALE GENOMIC DNA]</scope>
    <source>
        <strain evidence="13">ATCC 6260 / CBS 566 / DSM 6381 / JCM 1539 / NBRC 10279 / NRRL Y-324</strain>
    </source>
</reference>
<dbReference type="InterPro" id="IPR015418">
    <property type="entry name" value="Eaf6"/>
</dbReference>
<feature type="region of interest" description="Disordered" evidence="11">
    <location>
        <begin position="108"/>
        <end position="141"/>
    </location>
</feature>
<dbReference type="OMA" id="QYTDDDH"/>
<evidence type="ECO:0000256" key="6">
    <source>
        <dbReference type="ARBA" id="ARBA00023054"/>
    </source>
</evidence>